<gene>
    <name evidence="1" type="ORF">B0H16DRAFT_1472117</name>
</gene>
<protein>
    <submittedName>
        <fullName evidence="1">Uncharacterized protein</fullName>
    </submittedName>
</protein>
<evidence type="ECO:0000313" key="2">
    <source>
        <dbReference type="Proteomes" id="UP001215598"/>
    </source>
</evidence>
<proteinExistence type="predicted"/>
<evidence type="ECO:0000313" key="1">
    <source>
        <dbReference type="EMBL" id="KAJ7724880.1"/>
    </source>
</evidence>
<organism evidence="1 2">
    <name type="scientific">Mycena metata</name>
    <dbReference type="NCBI Taxonomy" id="1033252"/>
    <lineage>
        <taxon>Eukaryota</taxon>
        <taxon>Fungi</taxon>
        <taxon>Dikarya</taxon>
        <taxon>Basidiomycota</taxon>
        <taxon>Agaricomycotina</taxon>
        <taxon>Agaricomycetes</taxon>
        <taxon>Agaricomycetidae</taxon>
        <taxon>Agaricales</taxon>
        <taxon>Marasmiineae</taxon>
        <taxon>Mycenaceae</taxon>
        <taxon>Mycena</taxon>
    </lineage>
</organism>
<accession>A0AAD7HQ16</accession>
<dbReference type="AlphaFoldDB" id="A0AAD7HQ16"/>
<dbReference type="EMBL" id="JARKIB010000198">
    <property type="protein sequence ID" value="KAJ7724880.1"/>
    <property type="molecule type" value="Genomic_DNA"/>
</dbReference>
<sequence>MPLGCVNFKPALKEVKMYHIGLRALNAYAHPLEAALNTTMQADPKIDHGQRIRAVESLQAQWLKWHNELPAHAGKPPAEERTLVGNFLDSMLFSRPRRRRLGDDLRLHPSHPWSSKARMAGRAFSYAGSIAILASITDTIVPLTAVVSWTPLDFALASSLGRTRLAHDTGKRIEMHRRTANWDRNNDTAYKPEPLATKNPITGAMDWGLLNGGCASEELYSLALKVKNVIKLHKSGLLALEGEEAAFWLALGGDIYKPLCSNCRALADRNFGGKNFCDVGDEAMREFRSWRPKAGKR</sequence>
<name>A0AAD7HQ16_9AGAR</name>
<dbReference type="Proteomes" id="UP001215598">
    <property type="component" value="Unassembled WGS sequence"/>
</dbReference>
<reference evidence="1" key="1">
    <citation type="submission" date="2023-03" db="EMBL/GenBank/DDBJ databases">
        <title>Massive genome expansion in bonnet fungi (Mycena s.s.) driven by repeated elements and novel gene families across ecological guilds.</title>
        <authorList>
            <consortium name="Lawrence Berkeley National Laboratory"/>
            <person name="Harder C.B."/>
            <person name="Miyauchi S."/>
            <person name="Viragh M."/>
            <person name="Kuo A."/>
            <person name="Thoen E."/>
            <person name="Andreopoulos B."/>
            <person name="Lu D."/>
            <person name="Skrede I."/>
            <person name="Drula E."/>
            <person name="Henrissat B."/>
            <person name="Morin E."/>
            <person name="Kohler A."/>
            <person name="Barry K."/>
            <person name="LaButti K."/>
            <person name="Morin E."/>
            <person name="Salamov A."/>
            <person name="Lipzen A."/>
            <person name="Mereny Z."/>
            <person name="Hegedus B."/>
            <person name="Baldrian P."/>
            <person name="Stursova M."/>
            <person name="Weitz H."/>
            <person name="Taylor A."/>
            <person name="Grigoriev I.V."/>
            <person name="Nagy L.G."/>
            <person name="Martin F."/>
            <person name="Kauserud H."/>
        </authorList>
    </citation>
    <scope>NUCLEOTIDE SEQUENCE</scope>
    <source>
        <strain evidence="1">CBHHK182m</strain>
    </source>
</reference>
<keyword evidence="2" id="KW-1185">Reference proteome</keyword>
<comment type="caution">
    <text evidence="1">The sequence shown here is derived from an EMBL/GenBank/DDBJ whole genome shotgun (WGS) entry which is preliminary data.</text>
</comment>